<evidence type="ECO:0000313" key="3">
    <source>
        <dbReference type="Proteomes" id="UP000006038"/>
    </source>
</evidence>
<evidence type="ECO:0000256" key="1">
    <source>
        <dbReference type="SAM" id="SignalP"/>
    </source>
</evidence>
<dbReference type="EnsemblPlants" id="OB10G20120.1">
    <property type="protein sequence ID" value="OB10G20120.1"/>
    <property type="gene ID" value="OB10G20120"/>
</dbReference>
<dbReference type="Gramene" id="OB10G20120.1">
    <property type="protein sequence ID" value="OB10G20120.1"/>
    <property type="gene ID" value="OB10G20120"/>
</dbReference>
<feature type="signal peptide" evidence="1">
    <location>
        <begin position="1"/>
        <end position="23"/>
    </location>
</feature>
<protein>
    <recommendedName>
        <fullName evidence="4">DUF1618 domain-containing protein</fullName>
    </recommendedName>
</protein>
<dbReference type="HOGENOM" id="CLU_687684_0_0_1"/>
<name>J3N3B4_ORYBR</name>
<proteinExistence type="predicted"/>
<reference evidence="2" key="1">
    <citation type="journal article" date="2013" name="Nat. Commun.">
        <title>Whole-genome sequencing of Oryza brachyantha reveals mechanisms underlying Oryza genome evolution.</title>
        <authorList>
            <person name="Chen J."/>
            <person name="Huang Q."/>
            <person name="Gao D."/>
            <person name="Wang J."/>
            <person name="Lang Y."/>
            <person name="Liu T."/>
            <person name="Li B."/>
            <person name="Bai Z."/>
            <person name="Luis Goicoechea J."/>
            <person name="Liang C."/>
            <person name="Chen C."/>
            <person name="Zhang W."/>
            <person name="Sun S."/>
            <person name="Liao Y."/>
            <person name="Zhang X."/>
            <person name="Yang L."/>
            <person name="Song C."/>
            <person name="Wang M."/>
            <person name="Shi J."/>
            <person name="Liu G."/>
            <person name="Liu J."/>
            <person name="Zhou H."/>
            <person name="Zhou W."/>
            <person name="Yu Q."/>
            <person name="An N."/>
            <person name="Chen Y."/>
            <person name="Cai Q."/>
            <person name="Wang B."/>
            <person name="Liu B."/>
            <person name="Min J."/>
            <person name="Huang Y."/>
            <person name="Wu H."/>
            <person name="Li Z."/>
            <person name="Zhang Y."/>
            <person name="Yin Y."/>
            <person name="Song W."/>
            <person name="Jiang J."/>
            <person name="Jackson S.A."/>
            <person name="Wing R.A."/>
            <person name="Wang J."/>
            <person name="Chen M."/>
        </authorList>
    </citation>
    <scope>NUCLEOTIDE SEQUENCE [LARGE SCALE GENOMIC DNA]</scope>
    <source>
        <strain evidence="2">cv. IRGC 101232</strain>
    </source>
</reference>
<organism evidence="2">
    <name type="scientific">Oryza brachyantha</name>
    <name type="common">malo sina</name>
    <dbReference type="NCBI Taxonomy" id="4533"/>
    <lineage>
        <taxon>Eukaryota</taxon>
        <taxon>Viridiplantae</taxon>
        <taxon>Streptophyta</taxon>
        <taxon>Embryophyta</taxon>
        <taxon>Tracheophyta</taxon>
        <taxon>Spermatophyta</taxon>
        <taxon>Magnoliopsida</taxon>
        <taxon>Liliopsida</taxon>
        <taxon>Poales</taxon>
        <taxon>Poaceae</taxon>
        <taxon>BOP clade</taxon>
        <taxon>Oryzoideae</taxon>
        <taxon>Oryzeae</taxon>
        <taxon>Oryzinae</taxon>
        <taxon>Oryza</taxon>
    </lineage>
</organism>
<dbReference type="Proteomes" id="UP000006038">
    <property type="component" value="Chromosome 10"/>
</dbReference>
<keyword evidence="1" id="KW-0732">Signal</keyword>
<sequence>MAYPQAPALTSSIPLLMLLRLLALEEDKTIGDTIQEKYEIKEENEQSTFVTLIGRLKEDNLQRGAVKLLLVTAVPGRSVGGRQEQLHKTRWLQYLEAEIIGYRFVSQLCGFNYRYFSHSSRAKADDLRRSGRVLGGRDDLLERFLDVVPDDAAAEVFANASAEMGSRGDRLHIICKCWRLKTDGEYGCIIDDLHLGRKYTSLAVNLVDKTLTPLGGDLTYLSFPASTGLSSPEVRTGRCAWSGRSTSLSCARLDAGQRWVVVAEHEFPHDHTSHKIRFCGGVMQGYVVGGGDKILVSLLAAVFFVFDCSSCTWAPVTLSGDIYRYIPFWYRAAYVEDDDGAADPLAADQGGHSVSLQRSRRVRLRRASGGQSHVRRLVRRSALLCLHHEAPADHHVRCHWG</sequence>
<keyword evidence="3" id="KW-1185">Reference proteome</keyword>
<feature type="chain" id="PRO_5003774734" description="DUF1618 domain-containing protein" evidence="1">
    <location>
        <begin position="24"/>
        <end position="401"/>
    </location>
</feature>
<dbReference type="AlphaFoldDB" id="J3N3B4"/>
<evidence type="ECO:0008006" key="4">
    <source>
        <dbReference type="Google" id="ProtNLM"/>
    </source>
</evidence>
<reference evidence="2" key="2">
    <citation type="submission" date="2013-04" db="UniProtKB">
        <authorList>
            <consortium name="EnsemblPlants"/>
        </authorList>
    </citation>
    <scope>IDENTIFICATION</scope>
</reference>
<evidence type="ECO:0000313" key="2">
    <source>
        <dbReference type="EnsemblPlants" id="OB10G20120.1"/>
    </source>
</evidence>
<accession>J3N3B4</accession>